<name>A0ABR4I423_9EURO</name>
<comment type="caution">
    <text evidence="2">The sequence shown here is derived from an EMBL/GenBank/DDBJ whole genome shotgun (WGS) entry which is preliminary data.</text>
</comment>
<dbReference type="PANTHER" id="PTHR35563:SF2">
    <property type="entry name" value="BARREL METAL-DEPENDENT HYDROLASE, PUTATIVE (AFU_ORTHOLOGUE AFUA_1G16240)-RELATED"/>
    <property type="match status" value="1"/>
</dbReference>
<dbReference type="SUPFAM" id="SSF51556">
    <property type="entry name" value="Metallo-dependent hydrolases"/>
    <property type="match status" value="1"/>
</dbReference>
<dbReference type="Pfam" id="PF04909">
    <property type="entry name" value="Amidohydro_2"/>
    <property type="match status" value="1"/>
</dbReference>
<proteinExistence type="predicted"/>
<dbReference type="EMBL" id="JBFXLS010000058">
    <property type="protein sequence ID" value="KAL2822356.1"/>
    <property type="molecule type" value="Genomic_DNA"/>
</dbReference>
<feature type="domain" description="Amidohydrolase-related" evidence="1">
    <location>
        <begin position="63"/>
        <end position="334"/>
    </location>
</feature>
<dbReference type="InterPro" id="IPR032466">
    <property type="entry name" value="Metal_Hydrolase"/>
</dbReference>
<reference evidence="2 3" key="1">
    <citation type="submission" date="2024-07" db="EMBL/GenBank/DDBJ databases">
        <title>Section-level genome sequencing and comparative genomics of Aspergillus sections Usti and Cavernicolus.</title>
        <authorList>
            <consortium name="Lawrence Berkeley National Laboratory"/>
            <person name="Nybo J.L."/>
            <person name="Vesth T.C."/>
            <person name="Theobald S."/>
            <person name="Frisvad J.C."/>
            <person name="Larsen T.O."/>
            <person name="Kjaerboelling I."/>
            <person name="Rothschild-Mancinelli K."/>
            <person name="Lyhne E.K."/>
            <person name="Kogle M.E."/>
            <person name="Barry K."/>
            <person name="Clum A."/>
            <person name="Na H."/>
            <person name="Ledsgaard L."/>
            <person name="Lin J."/>
            <person name="Lipzen A."/>
            <person name="Kuo A."/>
            <person name="Riley R."/>
            <person name="Mondo S."/>
            <person name="LaButti K."/>
            <person name="Haridas S."/>
            <person name="Pangalinan J."/>
            <person name="Salamov A.A."/>
            <person name="Simmons B.A."/>
            <person name="Magnuson J.K."/>
            <person name="Chen J."/>
            <person name="Drula E."/>
            <person name="Henrissat B."/>
            <person name="Wiebenga A."/>
            <person name="Lubbers R.J."/>
            <person name="Gomes A.C."/>
            <person name="Makela M.R."/>
            <person name="Stajich J."/>
            <person name="Grigoriev I.V."/>
            <person name="Mortensen U.H."/>
            <person name="De vries R.P."/>
            <person name="Baker S.E."/>
            <person name="Andersen M.R."/>
        </authorList>
    </citation>
    <scope>NUCLEOTIDE SEQUENCE [LARGE SCALE GENOMIC DNA]</scope>
    <source>
        <strain evidence="2 3">CBS 600.67</strain>
    </source>
</reference>
<protein>
    <recommendedName>
        <fullName evidence="1">Amidohydrolase-related domain-containing protein</fullName>
    </recommendedName>
</protein>
<dbReference type="InterPro" id="IPR052358">
    <property type="entry name" value="Aro_Compnd_Degr_Hydrolases"/>
</dbReference>
<keyword evidence="3" id="KW-1185">Reference proteome</keyword>
<evidence type="ECO:0000313" key="3">
    <source>
        <dbReference type="Proteomes" id="UP001610335"/>
    </source>
</evidence>
<dbReference type="InterPro" id="IPR047874">
    <property type="entry name" value="GLI/LigI"/>
</dbReference>
<sequence length="341" mass="38285">MAVRPCFSTTLLTLRCRPFILGPTSIRPRLDLSKYSNPFLSAPYITNTNNKPVKARVPAKTWDSHMHVVEPRYPVVANAAYNPAAPHTIDDAVSFESSLGIENVVLVQPSIYGFDNSCLLDALRQIGPSRGRGVVVIDPANTNNKTLKEWHSLGVRGVRVNFKSAGKVPSRNELQRTLSEQAQLISPLGWMIQIHTAMDTIPMLEEIIPRLGIKVCIDHFGGPELHKAMWENGDSLDPYSLPGFSTLISLLKAGRTYVKISAPYRLSKDEEYRDLATMTREFLRQAPNRILYATDWPHTRFANINIEPFTELCLRLCGSQALAEKVFRLNAEDLMDSRLEI</sequence>
<accession>A0ABR4I423</accession>
<evidence type="ECO:0000259" key="1">
    <source>
        <dbReference type="Pfam" id="PF04909"/>
    </source>
</evidence>
<dbReference type="Proteomes" id="UP001610335">
    <property type="component" value="Unassembled WGS sequence"/>
</dbReference>
<dbReference type="CDD" id="cd01311">
    <property type="entry name" value="PDC_hydrolase"/>
    <property type="match status" value="1"/>
</dbReference>
<dbReference type="Gene3D" id="3.20.20.140">
    <property type="entry name" value="Metal-dependent hydrolases"/>
    <property type="match status" value="1"/>
</dbReference>
<dbReference type="PANTHER" id="PTHR35563">
    <property type="entry name" value="BARREL METAL-DEPENDENT HYDROLASE, PUTATIVE (AFU_ORTHOLOGUE AFUA_1G16240)-RELATED"/>
    <property type="match status" value="1"/>
</dbReference>
<dbReference type="InterPro" id="IPR006680">
    <property type="entry name" value="Amidohydro-rel"/>
</dbReference>
<evidence type="ECO:0000313" key="2">
    <source>
        <dbReference type="EMBL" id="KAL2822356.1"/>
    </source>
</evidence>
<organism evidence="2 3">
    <name type="scientific">Aspergillus cavernicola</name>
    <dbReference type="NCBI Taxonomy" id="176166"/>
    <lineage>
        <taxon>Eukaryota</taxon>
        <taxon>Fungi</taxon>
        <taxon>Dikarya</taxon>
        <taxon>Ascomycota</taxon>
        <taxon>Pezizomycotina</taxon>
        <taxon>Eurotiomycetes</taxon>
        <taxon>Eurotiomycetidae</taxon>
        <taxon>Eurotiales</taxon>
        <taxon>Aspergillaceae</taxon>
        <taxon>Aspergillus</taxon>
        <taxon>Aspergillus subgen. Nidulantes</taxon>
    </lineage>
</organism>
<gene>
    <name evidence="2" type="ORF">BDW59DRAFT_103293</name>
</gene>